<dbReference type="Proteomes" id="UP000298133">
    <property type="component" value="Unassembled WGS sequence"/>
</dbReference>
<keyword evidence="3" id="KW-1185">Reference proteome</keyword>
<comment type="caution">
    <text evidence="2">The sequence shown here is derived from an EMBL/GenBank/DDBJ whole genome shotgun (WGS) entry which is preliminary data.</text>
</comment>
<dbReference type="OrthoDB" id="5700790at2"/>
<dbReference type="AlphaFoldDB" id="A0A4Y8UJR9"/>
<gene>
    <name evidence="2" type="ORF">E3W66_00310</name>
</gene>
<sequence>MTSPDSRLDPIVASRDEIGIAPARHKRPLPASAGNGGGSRVIVALLALAVVALVAVAAWQFTTYQQLLARFEQVENKLSSTDESLSQNGAALQIKLQEQAETLQTHWSEIRKLWGVSNDRNKDNIAANRKDIDFLAAKRLELDKQAAALGKQLKELQGSLAQSGVNSLAVAADLERLNAAQEKLAAAIDGLQGKFSAVDEQFNNHGEAISAFDSYRRQTNQRLLQLESSRAASTP</sequence>
<evidence type="ECO:0000313" key="3">
    <source>
        <dbReference type="Proteomes" id="UP000298133"/>
    </source>
</evidence>
<accession>A0A4Y8UJR9</accession>
<evidence type="ECO:0000313" key="2">
    <source>
        <dbReference type="EMBL" id="TFH68441.1"/>
    </source>
</evidence>
<evidence type="ECO:0000256" key="1">
    <source>
        <dbReference type="SAM" id="Phobius"/>
    </source>
</evidence>
<name>A0A4Y8UJR9_9GAMM</name>
<keyword evidence="1" id="KW-0812">Transmembrane</keyword>
<feature type="transmembrane region" description="Helical" evidence="1">
    <location>
        <begin position="41"/>
        <end position="61"/>
    </location>
</feature>
<organism evidence="2 3">
    <name type="scientific">Gammaproteobacteria bacterium LSUCC0057</name>
    <dbReference type="NCBI Taxonomy" id="2559237"/>
    <lineage>
        <taxon>Bacteria</taxon>
        <taxon>Pseudomonadati</taxon>
        <taxon>Pseudomonadota</taxon>
        <taxon>Gammaproteobacteria</taxon>
        <taxon>Cellvibrionales</taxon>
        <taxon>Porticoccaceae</taxon>
        <taxon>SAR92 clade</taxon>
    </lineage>
</organism>
<protein>
    <submittedName>
        <fullName evidence="2">Uncharacterized protein</fullName>
    </submittedName>
</protein>
<proteinExistence type="predicted"/>
<keyword evidence="1" id="KW-1133">Transmembrane helix</keyword>
<reference evidence="2 3" key="1">
    <citation type="submission" date="2019-03" db="EMBL/GenBank/DDBJ databases">
        <title>Draft genome of Gammaproteobacteria bacterium LSUCC0057, a member of the SAR92 clade.</title>
        <authorList>
            <person name="Lanclos V.C."/>
            <person name="Doiron C."/>
            <person name="Henson M.W."/>
            <person name="Thrash J.C."/>
        </authorList>
    </citation>
    <scope>NUCLEOTIDE SEQUENCE [LARGE SCALE GENOMIC DNA]</scope>
    <source>
        <strain evidence="2 3">LSUCC0057</strain>
    </source>
</reference>
<dbReference type="EMBL" id="SPIA01000001">
    <property type="protein sequence ID" value="TFH68441.1"/>
    <property type="molecule type" value="Genomic_DNA"/>
</dbReference>
<keyword evidence="1" id="KW-0472">Membrane</keyword>